<dbReference type="SUPFAM" id="SSF82649">
    <property type="entry name" value="SufE/NifU"/>
    <property type="match status" value="1"/>
</dbReference>
<evidence type="ECO:0000313" key="3">
    <source>
        <dbReference type="Proteomes" id="UP000231098"/>
    </source>
</evidence>
<comment type="caution">
    <text evidence="2">The sequence shown here is derived from an EMBL/GenBank/DDBJ whole genome shotgun (WGS) entry which is preliminary data.</text>
</comment>
<organism evidence="2 3">
    <name type="scientific">candidate division WWE3 bacterium CG08_land_8_20_14_0_20_41_15</name>
    <dbReference type="NCBI Taxonomy" id="1975086"/>
    <lineage>
        <taxon>Bacteria</taxon>
        <taxon>Katanobacteria</taxon>
    </lineage>
</organism>
<evidence type="ECO:0000313" key="2">
    <source>
        <dbReference type="EMBL" id="PIS21603.1"/>
    </source>
</evidence>
<evidence type="ECO:0000259" key="1">
    <source>
        <dbReference type="Pfam" id="PF01592"/>
    </source>
</evidence>
<dbReference type="CDD" id="cd06664">
    <property type="entry name" value="IscU_like"/>
    <property type="match status" value="1"/>
</dbReference>
<dbReference type="GO" id="GO:0016226">
    <property type="term" value="P:iron-sulfur cluster assembly"/>
    <property type="evidence" value="ECO:0007669"/>
    <property type="project" value="InterPro"/>
</dbReference>
<dbReference type="GO" id="GO:0051536">
    <property type="term" value="F:iron-sulfur cluster binding"/>
    <property type="evidence" value="ECO:0007669"/>
    <property type="project" value="InterPro"/>
</dbReference>
<name>A0A2H0X9J3_UNCKA</name>
<dbReference type="PANTHER" id="PTHR10093">
    <property type="entry name" value="IRON-SULFUR CLUSTER ASSEMBLY ENZYME NIFU HOMOLOG"/>
    <property type="match status" value="1"/>
</dbReference>
<feature type="domain" description="NIF system FeS cluster assembly NifU N-terminal" evidence="1">
    <location>
        <begin position="8"/>
        <end position="137"/>
    </location>
</feature>
<reference evidence="3" key="1">
    <citation type="submission" date="2017-09" db="EMBL/GenBank/DDBJ databases">
        <title>Depth-based differentiation of microbial function through sediment-hosted aquifers and enrichment of novel symbionts in the deep terrestrial subsurface.</title>
        <authorList>
            <person name="Probst A.J."/>
            <person name="Ladd B."/>
            <person name="Jarett J.K."/>
            <person name="Geller-Mcgrath D.E."/>
            <person name="Sieber C.M.K."/>
            <person name="Emerson J.B."/>
            <person name="Anantharaman K."/>
            <person name="Thomas B.C."/>
            <person name="Malmstrom R."/>
            <person name="Stieglmeier M."/>
            <person name="Klingl A."/>
            <person name="Woyke T."/>
            <person name="Ryan C.M."/>
            <person name="Banfield J.F."/>
        </authorList>
    </citation>
    <scope>NUCLEOTIDE SEQUENCE [LARGE SCALE GENOMIC DNA]</scope>
</reference>
<dbReference type="InterPro" id="IPR002871">
    <property type="entry name" value="NIF_FeS_clus_asmbl_NifU_N"/>
</dbReference>
<proteinExistence type="predicted"/>
<sequence length="137" mass="14904">MTDTSTLTYNDQVMKHFYSPHNMGDMEDPDAEAVVGNPVCGDVMKMMLKIAKRTVKGKEEEFIEDVKFKTLGCGAAIATSSVVTDLVKGKSLSDAIKVKNTDVVEALGGIPKAKIHCSILAEEAIHDALSNYQKKKK</sequence>
<dbReference type="GO" id="GO:0005506">
    <property type="term" value="F:iron ion binding"/>
    <property type="evidence" value="ECO:0007669"/>
    <property type="project" value="InterPro"/>
</dbReference>
<dbReference type="Proteomes" id="UP000231098">
    <property type="component" value="Unassembled WGS sequence"/>
</dbReference>
<gene>
    <name evidence="2" type="ORF">COT51_01675</name>
</gene>
<protein>
    <submittedName>
        <fullName evidence="2">Iron-sulfur cluster assembly scaffold protein</fullName>
    </submittedName>
</protein>
<dbReference type="EMBL" id="PEYV01000029">
    <property type="protein sequence ID" value="PIS21603.1"/>
    <property type="molecule type" value="Genomic_DNA"/>
</dbReference>
<dbReference type="Pfam" id="PF01592">
    <property type="entry name" value="NifU_N"/>
    <property type="match status" value="1"/>
</dbReference>
<dbReference type="Gene3D" id="3.90.1010.10">
    <property type="match status" value="1"/>
</dbReference>
<dbReference type="AlphaFoldDB" id="A0A2H0X9J3"/>
<accession>A0A2H0X9J3</accession>